<evidence type="ECO:0000313" key="4">
    <source>
        <dbReference type="EMBL" id="KAK2954842.1"/>
    </source>
</evidence>
<dbReference type="Gene3D" id="1.10.510.10">
    <property type="entry name" value="Transferase(Phosphotransferase) domain 1"/>
    <property type="match status" value="1"/>
</dbReference>
<protein>
    <submittedName>
        <fullName evidence="4">CAMK family protein kinase</fullName>
    </submittedName>
</protein>
<dbReference type="EMBL" id="JARBJD010000073">
    <property type="protein sequence ID" value="KAK2954842.1"/>
    <property type="molecule type" value="Genomic_DNA"/>
</dbReference>
<organism evidence="4 5">
    <name type="scientific">Blattamonas nauphoetae</name>
    <dbReference type="NCBI Taxonomy" id="2049346"/>
    <lineage>
        <taxon>Eukaryota</taxon>
        <taxon>Metamonada</taxon>
        <taxon>Preaxostyla</taxon>
        <taxon>Oxymonadida</taxon>
        <taxon>Blattamonas</taxon>
    </lineage>
</organism>
<reference evidence="4 5" key="1">
    <citation type="journal article" date="2022" name="bioRxiv">
        <title>Genomics of Preaxostyla Flagellates Illuminates Evolutionary Transitions and the Path Towards Mitochondrial Loss.</title>
        <authorList>
            <person name="Novak L.V.F."/>
            <person name="Treitli S.C."/>
            <person name="Pyrih J."/>
            <person name="Halakuc P."/>
            <person name="Pipaliya S.V."/>
            <person name="Vacek V."/>
            <person name="Brzon O."/>
            <person name="Soukal P."/>
            <person name="Eme L."/>
            <person name="Dacks J.B."/>
            <person name="Karnkowska A."/>
            <person name="Elias M."/>
            <person name="Hampl V."/>
        </authorList>
    </citation>
    <scope>NUCLEOTIDE SEQUENCE [LARGE SCALE GENOMIC DNA]</scope>
    <source>
        <strain evidence="4">NAU3</strain>
        <tissue evidence="4">Gut</tissue>
    </source>
</reference>
<evidence type="ECO:0000256" key="2">
    <source>
        <dbReference type="SAM" id="MobiDB-lite"/>
    </source>
</evidence>
<dbReference type="Pfam" id="PF00069">
    <property type="entry name" value="Pkinase"/>
    <property type="match status" value="1"/>
</dbReference>
<dbReference type="InterPro" id="IPR053235">
    <property type="entry name" value="Ser_Thr_kinase"/>
</dbReference>
<feature type="coiled-coil region" evidence="1">
    <location>
        <begin position="275"/>
        <end position="328"/>
    </location>
</feature>
<dbReference type="InterPro" id="IPR000719">
    <property type="entry name" value="Prot_kinase_dom"/>
</dbReference>
<sequence length="1109" mass="123993">MTSKLDDVTPPGYTNAKRISEGAFGQVLQVEHERSGVSYAVKVLPMLKEGDKERVSREVEMLTRFAHARIVGLHESIDMGGHQAIVMELGDRSLKDLISEYDNRKELIPLPLTVMILIDICEGLLWMHTHSSGSTAHGDLKPENVLLRPNCRAFLCDLGGSAPLDQQLTSTIGEMGTFEYNSPERVMDSKGTATPASDVWSLGVLAYRMVTGKSLFEGLHLLQLSVALSQFNESKIPLSIDPSVREVLLKMLEPLATRGNEIKESLSDSTLKEKTMELEMEKQKLLNDTKELESKPRSLQMTLKRTYYRNLELEKEEEQERLQQHLTTQPTPISINPEDNILSKNTQFPEMTNFSSSRTSLSVSGRTLTREDDSDLVHGQWLTELIEEPISEGVVSVAITLLAMLSMKKDGVSVRFDGLTRLKKATPLPRVNEIKWNPEDLSDSEDMYMNGMRSSVLTNQTQMPSLVFTDPHLFRVEDNIIASICPYSEETHSFLKHKWSSFFFSELFTEGIVAISFTYLVHNDVSSSFFGLMDGSAPIPGRGQTLVELNNTISLSQERKLHFLTTKTPQQIDLSSFFENGDHIVIEINMDSTPRTAQFFVDGQSANAVVVDLPESVRVGFSTWDREAHVRFDRITNLNRGTPFTDQMKVVEWSRTRPSQEPDTDEGITNSKTEGDKVDEETDVEKKKRQLLAMKLPELLFTHKSHFAIRNNILTRTEKGTDENGRTRPSNVLLSESITKGVVSVTFVVLNIVDSMDQEGFVNFGLLDSSIAVPQLGQVLGKDVKNSFGLSTSSRELFLFSQIKLKDKDHFNFSKKARVVMEVNMDSNPRTVQFFVNGKVIERYLSEIPESVRIGFSADVMGTSVQITNIAHSTQPTPLAAKMIEIKWTDTEQSLEARKEKPYSPIRREAEGSMPALLCRNSKHFKIEGNVITRTTFGFNGLTSPFSTVVIDEVFDDKIMCVAITILALPRTENSRRVVMLGGLWGEKHVPKSPKGLGFGKNGDTCSFALCSLDGVLYSPDLIWLDKPHHPPLQVGDQVVLEVKTDRFGGKVRFNMNGKLLLGKVSHSLSKPTIGFSLAGPGTSIRIDSIAESSHWDEPSSSHCSCRIL</sequence>
<dbReference type="SUPFAM" id="SSF56112">
    <property type="entry name" value="Protein kinase-like (PK-like)"/>
    <property type="match status" value="1"/>
</dbReference>
<name>A0ABQ9XTN8_9EUKA</name>
<keyword evidence="4" id="KW-0808">Transferase</keyword>
<proteinExistence type="predicted"/>
<dbReference type="PANTHER" id="PTHR24361">
    <property type="entry name" value="MITOGEN-ACTIVATED KINASE KINASE KINASE"/>
    <property type="match status" value="1"/>
</dbReference>
<comment type="caution">
    <text evidence="4">The sequence shown here is derived from an EMBL/GenBank/DDBJ whole genome shotgun (WGS) entry which is preliminary data.</text>
</comment>
<evidence type="ECO:0000313" key="5">
    <source>
        <dbReference type="Proteomes" id="UP001281761"/>
    </source>
</evidence>
<dbReference type="SMART" id="SM00220">
    <property type="entry name" value="S_TKc"/>
    <property type="match status" value="1"/>
</dbReference>
<keyword evidence="1" id="KW-0175">Coiled coil</keyword>
<feature type="compositionally biased region" description="Polar residues" evidence="2">
    <location>
        <begin position="661"/>
        <end position="671"/>
    </location>
</feature>
<evidence type="ECO:0000259" key="3">
    <source>
        <dbReference type="PROSITE" id="PS50011"/>
    </source>
</evidence>
<evidence type="ECO:0000256" key="1">
    <source>
        <dbReference type="SAM" id="Coils"/>
    </source>
</evidence>
<dbReference type="CDD" id="cd14014">
    <property type="entry name" value="STKc_PknB_like"/>
    <property type="match status" value="1"/>
</dbReference>
<accession>A0ABQ9XTN8</accession>
<feature type="domain" description="Protein kinase" evidence="3">
    <location>
        <begin position="13"/>
        <end position="271"/>
    </location>
</feature>
<dbReference type="InterPro" id="IPR011009">
    <property type="entry name" value="Kinase-like_dom_sf"/>
</dbReference>
<keyword evidence="5" id="KW-1185">Reference proteome</keyword>
<dbReference type="Proteomes" id="UP001281761">
    <property type="component" value="Unassembled WGS sequence"/>
</dbReference>
<feature type="region of interest" description="Disordered" evidence="2">
    <location>
        <begin position="653"/>
        <end position="683"/>
    </location>
</feature>
<dbReference type="PROSITE" id="PS50011">
    <property type="entry name" value="PROTEIN_KINASE_DOM"/>
    <property type="match status" value="1"/>
</dbReference>
<gene>
    <name evidence="4" type="ORF">BLNAU_10172</name>
</gene>
<dbReference type="GO" id="GO:0016301">
    <property type="term" value="F:kinase activity"/>
    <property type="evidence" value="ECO:0007669"/>
    <property type="project" value="UniProtKB-KW"/>
</dbReference>
<keyword evidence="4" id="KW-0418">Kinase</keyword>